<gene>
    <name evidence="2" type="ordered locus">Mboo_0743</name>
</gene>
<sequence length="98" mass="11346">MLMACFFFIFDQPIRSFFGKTGGSLRPDTSPHHTKGHHRQIRIFFQRKNRSRRPPKRDPLFSCGKPKITAENPQEDQFILPISGLEKKAANLHGHFSI</sequence>
<dbReference type="AlphaFoldDB" id="A7I6A0"/>
<dbReference type="EMBL" id="CP000780">
    <property type="protein sequence ID" value="ABS55261.1"/>
    <property type="molecule type" value="Genomic_DNA"/>
</dbReference>
<dbReference type="HOGENOM" id="CLU_2327248_0_0_2"/>
<evidence type="ECO:0000313" key="3">
    <source>
        <dbReference type="Proteomes" id="UP000002408"/>
    </source>
</evidence>
<feature type="compositionally biased region" description="Basic residues" evidence="1">
    <location>
        <begin position="32"/>
        <end position="55"/>
    </location>
</feature>
<evidence type="ECO:0000313" key="2">
    <source>
        <dbReference type="EMBL" id="ABS55261.1"/>
    </source>
</evidence>
<feature type="region of interest" description="Disordered" evidence="1">
    <location>
        <begin position="21"/>
        <end position="68"/>
    </location>
</feature>
<accession>A7I6A0</accession>
<dbReference type="KEGG" id="mbn:Mboo_0743"/>
<organism evidence="2 3">
    <name type="scientific">Methanoregula boonei (strain DSM 21154 / JCM 14090 / 6A8)</name>
    <dbReference type="NCBI Taxonomy" id="456442"/>
    <lineage>
        <taxon>Archaea</taxon>
        <taxon>Methanobacteriati</taxon>
        <taxon>Methanobacteriota</taxon>
        <taxon>Stenosarchaea group</taxon>
        <taxon>Methanomicrobia</taxon>
        <taxon>Methanomicrobiales</taxon>
        <taxon>Methanoregulaceae</taxon>
        <taxon>Methanoregula</taxon>
    </lineage>
</organism>
<reference evidence="3" key="1">
    <citation type="journal article" date="2015" name="Microbiology">
        <title>Genome of Methanoregula boonei 6A8 reveals adaptations to oligotrophic peatland environments.</title>
        <authorList>
            <person name="Braeuer S."/>
            <person name="Cadillo-Quiroz H."/>
            <person name="Kyrpides N."/>
            <person name="Woyke T."/>
            <person name="Goodwin L."/>
            <person name="Detter C."/>
            <person name="Podell S."/>
            <person name="Yavitt J.B."/>
            <person name="Zinder S.H."/>
        </authorList>
    </citation>
    <scope>NUCLEOTIDE SEQUENCE [LARGE SCALE GENOMIC DNA]</scope>
    <source>
        <strain evidence="3">DSM 21154 / JCM 14090 / 6A8</strain>
    </source>
</reference>
<evidence type="ECO:0000256" key="1">
    <source>
        <dbReference type="SAM" id="MobiDB-lite"/>
    </source>
</evidence>
<keyword evidence="3" id="KW-1185">Reference proteome</keyword>
<dbReference type="STRING" id="456442.Mboo_0743"/>
<dbReference type="Proteomes" id="UP000002408">
    <property type="component" value="Chromosome"/>
</dbReference>
<protein>
    <submittedName>
        <fullName evidence="2">Uncharacterized protein</fullName>
    </submittedName>
</protein>
<name>A7I6A0_METB6</name>
<proteinExistence type="predicted"/>